<keyword evidence="4" id="KW-1185">Reference proteome</keyword>
<dbReference type="SUPFAM" id="SSF56935">
    <property type="entry name" value="Porins"/>
    <property type="match status" value="2"/>
</dbReference>
<reference evidence="3 4" key="1">
    <citation type="submission" date="2016-11" db="EMBL/GenBank/DDBJ databases">
        <authorList>
            <person name="Jaros S."/>
            <person name="Januszkiewicz K."/>
            <person name="Wedrychowicz H."/>
        </authorList>
    </citation>
    <scope>NUCLEOTIDE SEQUENCE [LARGE SCALE GENOMIC DNA]</scope>
    <source>
        <strain evidence="3 4">DSM 10502</strain>
    </source>
</reference>
<feature type="domain" description="SLH" evidence="2">
    <location>
        <begin position="24"/>
        <end position="87"/>
    </location>
</feature>
<feature type="chain" id="PRO_5012567382" evidence="1">
    <location>
        <begin position="24"/>
        <end position="421"/>
    </location>
</feature>
<feature type="signal peptide" evidence="1">
    <location>
        <begin position="1"/>
        <end position="23"/>
    </location>
</feature>
<dbReference type="InterPro" id="IPR051465">
    <property type="entry name" value="Cell_Envelope_Struct_Comp"/>
</dbReference>
<proteinExistence type="predicted"/>
<keyword evidence="1" id="KW-0732">Signal</keyword>
<dbReference type="Gene3D" id="2.40.160.10">
    <property type="entry name" value="Porin"/>
    <property type="match status" value="1"/>
</dbReference>
<evidence type="ECO:0000313" key="4">
    <source>
        <dbReference type="Proteomes" id="UP000184404"/>
    </source>
</evidence>
<dbReference type="AlphaFoldDB" id="A0A1M4ZRG8"/>
<protein>
    <submittedName>
        <fullName evidence="3">S-layer homology domain-containing protein</fullName>
    </submittedName>
</protein>
<dbReference type="GO" id="GO:0015288">
    <property type="term" value="F:porin activity"/>
    <property type="evidence" value="ECO:0007669"/>
    <property type="project" value="InterPro"/>
</dbReference>
<evidence type="ECO:0000259" key="2">
    <source>
        <dbReference type="PROSITE" id="PS51272"/>
    </source>
</evidence>
<gene>
    <name evidence="3" type="ORF">SAMN02745190_02080</name>
</gene>
<evidence type="ECO:0000313" key="3">
    <source>
        <dbReference type="EMBL" id="SHF20594.1"/>
    </source>
</evidence>
<dbReference type="Pfam" id="PF00395">
    <property type="entry name" value="SLH"/>
    <property type="match status" value="1"/>
</dbReference>
<accession>A0A1M4ZRG8</accession>
<evidence type="ECO:0000256" key="1">
    <source>
        <dbReference type="SAM" id="SignalP"/>
    </source>
</evidence>
<dbReference type="PANTHER" id="PTHR43308">
    <property type="entry name" value="OUTER MEMBRANE PROTEIN ALPHA-RELATED"/>
    <property type="match status" value="1"/>
</dbReference>
<name>A0A1M4ZRG8_9FIRM</name>
<sequence>MKKTLVSALTTALVVGAASTTFAAANPFEDVAADHWAYDAVAQLAADGVIEGYGDGTYRGDQEITRYEMAQMVARAMAKNGVSAADKAMIDKLAAEFADELNALGVRVAALEKKVDNVKWYGLMRYTYDRTRVEGQKDHKNTNDFRLRLMMDAKVNEHWTGKARIEYKSDMDSAKNSTGADGNIFLNRAYVEGTYGATVIDLGRFPAFSTVDGGMVFDDEMSGGQVVFGKKAQLKLFAGRYRNDDLIDGKTSTLMGIEVDTDQSKKFKAGAAYYHLSNKDAFENADYAGKLYDAKKASIWEVGLGYRFDKNFALNGAYAANTSGDIESKHRRAWSAQLDYKGAKLNQVGSFGLYAAYRHIGNYAVLAPTYNVGARDNKGWSVGAKYTIMQNVFLMAEYFDGKQLSTDLKKKEIFTRVEMYF</sequence>
<dbReference type="RefSeq" id="WP_072936200.1">
    <property type="nucleotide sequence ID" value="NZ_FQUG01000009.1"/>
</dbReference>
<dbReference type="InterPro" id="IPR023614">
    <property type="entry name" value="Porin_dom_sf"/>
</dbReference>
<dbReference type="Proteomes" id="UP000184404">
    <property type="component" value="Unassembled WGS sequence"/>
</dbReference>
<dbReference type="InterPro" id="IPR033900">
    <property type="entry name" value="Gram_neg_porin_domain"/>
</dbReference>
<dbReference type="GO" id="GO:0016020">
    <property type="term" value="C:membrane"/>
    <property type="evidence" value="ECO:0007669"/>
    <property type="project" value="InterPro"/>
</dbReference>
<dbReference type="OrthoDB" id="5845122at2"/>
<dbReference type="InterPro" id="IPR001119">
    <property type="entry name" value="SLH_dom"/>
</dbReference>
<dbReference type="EMBL" id="FQUG01000009">
    <property type="protein sequence ID" value="SHF20594.1"/>
    <property type="molecule type" value="Genomic_DNA"/>
</dbReference>
<dbReference type="PROSITE" id="PS51272">
    <property type="entry name" value="SLH"/>
    <property type="match status" value="1"/>
</dbReference>
<dbReference type="Pfam" id="PF13609">
    <property type="entry name" value="Porin_4"/>
    <property type="match status" value="1"/>
</dbReference>
<organism evidence="3 4">
    <name type="scientific">Schwartzia succinivorans DSM 10502</name>
    <dbReference type="NCBI Taxonomy" id="1123243"/>
    <lineage>
        <taxon>Bacteria</taxon>
        <taxon>Bacillati</taxon>
        <taxon>Bacillota</taxon>
        <taxon>Negativicutes</taxon>
        <taxon>Selenomonadales</taxon>
        <taxon>Selenomonadaceae</taxon>
        <taxon>Schwartzia</taxon>
    </lineage>
</organism>
<dbReference type="PANTHER" id="PTHR43308:SF1">
    <property type="entry name" value="OUTER MEMBRANE PROTEIN ALPHA"/>
    <property type="match status" value="1"/>
</dbReference>
<dbReference type="STRING" id="1123243.SAMN02745190_02080"/>